<dbReference type="GO" id="GO:0003677">
    <property type="term" value="F:DNA binding"/>
    <property type="evidence" value="ECO:0007669"/>
    <property type="project" value="UniProtKB-KW"/>
</dbReference>
<dbReference type="SUPFAM" id="SSF102712">
    <property type="entry name" value="JAB1/MPN domain"/>
    <property type="match status" value="1"/>
</dbReference>
<organism evidence="10 11">
    <name type="scientific">Cloeon dipterum</name>
    <dbReference type="NCBI Taxonomy" id="197152"/>
    <lineage>
        <taxon>Eukaryota</taxon>
        <taxon>Metazoa</taxon>
        <taxon>Ecdysozoa</taxon>
        <taxon>Arthropoda</taxon>
        <taxon>Hexapoda</taxon>
        <taxon>Insecta</taxon>
        <taxon>Pterygota</taxon>
        <taxon>Palaeoptera</taxon>
        <taxon>Ephemeroptera</taxon>
        <taxon>Pisciforma</taxon>
        <taxon>Baetidae</taxon>
        <taxon>Cloeon</taxon>
    </lineage>
</organism>
<dbReference type="InterPro" id="IPR009057">
    <property type="entry name" value="Homeodomain-like_sf"/>
</dbReference>
<evidence type="ECO:0000259" key="7">
    <source>
        <dbReference type="PROSITE" id="PS50249"/>
    </source>
</evidence>
<dbReference type="Pfam" id="PF01398">
    <property type="entry name" value="JAB"/>
    <property type="match status" value="1"/>
</dbReference>
<dbReference type="EMBL" id="CADEPI010000199">
    <property type="protein sequence ID" value="CAB3380041.1"/>
    <property type="molecule type" value="Genomic_DNA"/>
</dbReference>
<evidence type="ECO:0000256" key="6">
    <source>
        <dbReference type="SAM" id="MobiDB-lite"/>
    </source>
</evidence>
<evidence type="ECO:0000256" key="1">
    <source>
        <dbReference type="ARBA" id="ARBA00004123"/>
    </source>
</evidence>
<feature type="region of interest" description="Disordered" evidence="6">
    <location>
        <begin position="198"/>
        <end position="250"/>
    </location>
</feature>
<dbReference type="Pfam" id="PF00249">
    <property type="entry name" value="Myb_DNA-binding"/>
    <property type="match status" value="1"/>
</dbReference>
<evidence type="ECO:0000256" key="4">
    <source>
        <dbReference type="ARBA" id="ARBA00023242"/>
    </source>
</evidence>
<evidence type="ECO:0000259" key="9">
    <source>
        <dbReference type="PROSITE" id="PS51293"/>
    </source>
</evidence>
<dbReference type="Gene3D" id="3.40.140.10">
    <property type="entry name" value="Cytidine Deaminase, domain 2"/>
    <property type="match status" value="1"/>
</dbReference>
<dbReference type="InterPro" id="IPR001005">
    <property type="entry name" value="SANT/Myb"/>
</dbReference>
<dbReference type="AlphaFoldDB" id="A0A8S1DH72"/>
<dbReference type="Gene3D" id="1.10.10.60">
    <property type="entry name" value="Homeodomain-like"/>
    <property type="match status" value="1"/>
</dbReference>
<dbReference type="GO" id="GO:0005634">
    <property type="term" value="C:nucleus"/>
    <property type="evidence" value="ECO:0007669"/>
    <property type="project" value="UniProtKB-SubCell"/>
</dbReference>
<dbReference type="GO" id="GO:0008237">
    <property type="term" value="F:metallopeptidase activity"/>
    <property type="evidence" value="ECO:0007669"/>
    <property type="project" value="InterPro"/>
</dbReference>
<dbReference type="InterPro" id="IPR036388">
    <property type="entry name" value="WH-like_DNA-bd_sf"/>
</dbReference>
<feature type="compositionally biased region" description="Basic and acidic residues" evidence="6">
    <location>
        <begin position="223"/>
        <end position="247"/>
    </location>
</feature>
<dbReference type="CDD" id="cd00167">
    <property type="entry name" value="SANT"/>
    <property type="match status" value="1"/>
</dbReference>
<dbReference type="InterPro" id="IPR017884">
    <property type="entry name" value="SANT_dom"/>
</dbReference>
<evidence type="ECO:0000256" key="2">
    <source>
        <dbReference type="ARBA" id="ARBA00007194"/>
    </source>
</evidence>
<dbReference type="Proteomes" id="UP000494165">
    <property type="component" value="Unassembled WGS sequence"/>
</dbReference>
<name>A0A8S1DH72_9INSE</name>
<dbReference type="InterPro" id="IPR050242">
    <property type="entry name" value="JAMM_MPN+_peptidase_M67A"/>
</dbReference>
<dbReference type="SUPFAM" id="SSF46689">
    <property type="entry name" value="Homeodomain-like"/>
    <property type="match status" value="2"/>
</dbReference>
<dbReference type="Pfam" id="PF04433">
    <property type="entry name" value="SWIRM"/>
    <property type="match status" value="1"/>
</dbReference>
<comment type="subcellular location">
    <subcellularLocation>
        <location evidence="1">Nucleus</location>
    </subcellularLocation>
</comment>
<feature type="domain" description="SWIRM" evidence="8">
    <location>
        <begin position="344"/>
        <end position="442"/>
    </location>
</feature>
<gene>
    <name evidence="10" type="ORF">CLODIP_2_CD02861</name>
</gene>
<dbReference type="PROSITE" id="PS50249">
    <property type="entry name" value="MPN"/>
    <property type="match status" value="1"/>
</dbReference>
<dbReference type="PANTHER" id="PTHR10410">
    <property type="entry name" value="EUKARYOTIC TRANSLATION INITIATION FACTOR 3 -RELATED"/>
    <property type="match status" value="1"/>
</dbReference>
<evidence type="ECO:0000313" key="10">
    <source>
        <dbReference type="EMBL" id="CAB3380041.1"/>
    </source>
</evidence>
<dbReference type="SMART" id="SM00717">
    <property type="entry name" value="SANT"/>
    <property type="match status" value="1"/>
</dbReference>
<proteinExistence type="inferred from homology"/>
<comment type="caution">
    <text evidence="10">The sequence shown here is derived from an EMBL/GenBank/DDBJ whole genome shotgun (WGS) entry which is preliminary data.</text>
</comment>
<dbReference type="OrthoDB" id="7464992at2759"/>
<keyword evidence="11" id="KW-1185">Reference proteome</keyword>
<evidence type="ECO:0000256" key="3">
    <source>
        <dbReference type="ARBA" id="ARBA00023125"/>
    </source>
</evidence>
<evidence type="ECO:0000256" key="5">
    <source>
        <dbReference type="ARBA" id="ARBA00032256"/>
    </source>
</evidence>
<evidence type="ECO:0000313" key="11">
    <source>
        <dbReference type="Proteomes" id="UP000494165"/>
    </source>
</evidence>
<dbReference type="InterPro" id="IPR037518">
    <property type="entry name" value="MPN"/>
</dbReference>
<dbReference type="InterPro" id="IPR007526">
    <property type="entry name" value="SWIRM"/>
</dbReference>
<dbReference type="PROSITE" id="PS50934">
    <property type="entry name" value="SWIRM"/>
    <property type="match status" value="1"/>
</dbReference>
<evidence type="ECO:0000259" key="8">
    <source>
        <dbReference type="PROSITE" id="PS50934"/>
    </source>
</evidence>
<dbReference type="InterPro" id="IPR000555">
    <property type="entry name" value="JAMM/MPN+_dom"/>
</dbReference>
<protein>
    <recommendedName>
        <fullName evidence="5">Myb-like, SWIRM and MPN domain-containing protein 1</fullName>
    </recommendedName>
</protein>
<feature type="domain" description="SANT" evidence="9">
    <location>
        <begin position="88"/>
        <end position="139"/>
    </location>
</feature>
<dbReference type="Gene3D" id="1.10.10.10">
    <property type="entry name" value="Winged helix-like DNA-binding domain superfamily/Winged helix DNA-binding domain"/>
    <property type="match status" value="1"/>
</dbReference>
<keyword evidence="4" id="KW-0539">Nucleus</keyword>
<reference evidence="10 11" key="1">
    <citation type="submission" date="2020-04" db="EMBL/GenBank/DDBJ databases">
        <authorList>
            <person name="Alioto T."/>
            <person name="Alioto T."/>
            <person name="Gomez Garrido J."/>
        </authorList>
    </citation>
    <scope>NUCLEOTIDE SEQUENCE [LARGE SCALE GENOMIC DNA]</scope>
</reference>
<sequence>MADEDEVDILGDFPFENLFQKEDSRISSCYDGSVLGAQSADQILQDCINPSWLLESSQHCWLSPTLDERQRCSPAVAEERSSLTSPWEEHDSWSEREKSLLEKGTELFGRSWTRVSQFVGTKTPLQVRSQAAIMGLSEAFRVSESSEHEEEVIESTSLDVESKTTPSFTYTELYDDMAIPASMEEVISVVTTAQLTVIDTSPTSPSPPAKRQKKVANSVRPNQAKENRTLDSDRTGATRSSIDEKKPTGPIIFVSEGEELIRIQKSTEDSEDSEIDIDDDEGGDLMLAKVTVTSDQVESAAQIVPIVQEPEIEVKCESKSDLEDKISYDYEEKPPVETEKVFNFSIPTQELVMDLDVITDEEKAVHFEFFTGRPTKTPARYLKIRNHILEIWKDCKPTFVSKTQVRNGLKNCGDVNAIGRIHAYLEQIGAINFGCEQAMYKPIVIPTGNKKVVSVAAKVRMESKPLTLRSDGTRPRKKRVEQMDSDGEGGYTITHDEHGSAILTKVYKEQSNTKCGKGKKSPQNEHHRLVYCHKFSDHHRAPFSVILDIGALLLMDVHAHSSRSEVIGLLGGSFDARTKKLHISRAVACKSQSTGVQCDMCPVSQTEASEVIQYAGLEVVGWYHSHPTFLPNPSVQDMETQVRVQNWFEKTDAPFVGMIVAPYYNGNKTLASSYKCLTMTEEEGETKPYQFPVMVAPSQSYSESLLRRIEDVFLQMDHDQGSAVVPFDQPTFPNSTVTYLEKVVESARIHIDRCYPALSLDQRSSLLSGIIDLCERNTKPKAALLE</sequence>
<keyword evidence="3" id="KW-0238">DNA-binding</keyword>
<dbReference type="PROSITE" id="PS51293">
    <property type="entry name" value="SANT"/>
    <property type="match status" value="1"/>
</dbReference>
<feature type="domain" description="MPN" evidence="7">
    <location>
        <begin position="545"/>
        <end position="680"/>
    </location>
</feature>
<accession>A0A8S1DH72</accession>
<comment type="similarity">
    <text evidence="2">Belongs to the peptidase M67A family. MYSM1 subfamily.</text>
</comment>
<feature type="region of interest" description="Disordered" evidence="6">
    <location>
        <begin position="468"/>
        <end position="491"/>
    </location>
</feature>